<accession>A0AAQ3VSZ6</accession>
<feature type="transmembrane region" description="Helical" evidence="1">
    <location>
        <begin position="127"/>
        <end position="143"/>
    </location>
</feature>
<keyword evidence="1" id="KW-0812">Transmembrane</keyword>
<sequence length="456" mass="53018">MNRRSRHHIQEQKQGNSSLYIISVIAFIFLFILNSITWYTSDDYIYHFFYQDFMPNSATKEITGLWDLLHSQWNHYLTWNGRFVGHTLVQLFMQFDKVYFNIINSIAFILLALVITAIVSNYRNSKITGFHFAITLILLWFFIPEFGKTVLWVSGSGNYLWTALIYCSVILFFLINNNKKSSWMLCLIAFTFSFFAGATNENSGPAAISILGIFFLFNYFDNYKIRFWQLGCIITGFVGSYVLIQSPGAKNRSDINIDWSQIKHSISQLQKCYFEHLNLLLIIFFLLFLVLILRKMIKKNDLIFLFAFLIGSAASLYSLALSDQYPLRTLFGSVVFLIIATIYLVDILLNYYKNHVIFSRKLKAIFLILCIVPFLVSYSYVFIDNYNTYKTVIRGVKIVETSDPDSHVIISIHKQTDNLYNAYNGTNNLSESPDAWFNSWMAKYYGVKSIEGRVEE</sequence>
<name>A0AAQ3VSZ6_9ENTE</name>
<dbReference type="Pfam" id="PF19528">
    <property type="entry name" value="DUF6056"/>
    <property type="match status" value="1"/>
</dbReference>
<feature type="transmembrane region" description="Helical" evidence="1">
    <location>
        <begin position="273"/>
        <end position="293"/>
    </location>
</feature>
<organism evidence="2 3">
    <name type="scientific">Candidatus Enterococcus clewellii</name>
    <dbReference type="NCBI Taxonomy" id="1834193"/>
    <lineage>
        <taxon>Bacteria</taxon>
        <taxon>Bacillati</taxon>
        <taxon>Bacillota</taxon>
        <taxon>Bacilli</taxon>
        <taxon>Lactobacillales</taxon>
        <taxon>Enterococcaceae</taxon>
        <taxon>Enterococcus</taxon>
    </lineage>
</organism>
<reference evidence="2" key="1">
    <citation type="submission" date="2017-05" db="EMBL/GenBank/DDBJ databases">
        <authorList>
            <consortium name="The Broad Institute Genomics Platform"/>
            <consortium name="The Broad Institute Genomic Center for Infectious Diseases"/>
            <person name="Earl A."/>
            <person name="Manson A."/>
            <person name="Schwartman J."/>
            <person name="Gilmore M."/>
            <person name="Abouelleil A."/>
            <person name="Cao P."/>
            <person name="Chapman S."/>
            <person name="Cusick C."/>
            <person name="Shea T."/>
            <person name="Young S."/>
            <person name="Neafsey D."/>
            <person name="Nusbaum C."/>
            <person name="Birren B."/>
        </authorList>
    </citation>
    <scope>NUCLEOTIDE SEQUENCE</scope>
    <source>
        <strain evidence="2">9E7_DIV0242</strain>
    </source>
</reference>
<keyword evidence="1" id="KW-0472">Membrane</keyword>
<feature type="transmembrane region" description="Helical" evidence="1">
    <location>
        <begin position="158"/>
        <end position="175"/>
    </location>
</feature>
<feature type="transmembrane region" description="Helical" evidence="1">
    <location>
        <begin position="98"/>
        <end position="120"/>
    </location>
</feature>
<feature type="transmembrane region" description="Helical" evidence="1">
    <location>
        <begin position="182"/>
        <end position="198"/>
    </location>
</feature>
<keyword evidence="1" id="KW-1133">Transmembrane helix</keyword>
<gene>
    <name evidence="2" type="ORF">A5888_001092</name>
</gene>
<feature type="transmembrane region" description="Helical" evidence="1">
    <location>
        <begin position="331"/>
        <end position="352"/>
    </location>
</feature>
<evidence type="ECO:0000313" key="3">
    <source>
        <dbReference type="Proteomes" id="UP000195141"/>
    </source>
</evidence>
<dbReference type="EMBL" id="CP147247">
    <property type="protein sequence ID" value="WYJ89372.1"/>
    <property type="molecule type" value="Genomic_DNA"/>
</dbReference>
<dbReference type="InterPro" id="IPR045691">
    <property type="entry name" value="DUF6056"/>
</dbReference>
<feature type="transmembrane region" description="Helical" evidence="1">
    <location>
        <begin position="20"/>
        <end position="40"/>
    </location>
</feature>
<protein>
    <submittedName>
        <fullName evidence="2">Uncharacterized protein</fullName>
    </submittedName>
</protein>
<proteinExistence type="predicted"/>
<feature type="transmembrane region" description="Helical" evidence="1">
    <location>
        <begin position="227"/>
        <end position="244"/>
    </location>
</feature>
<keyword evidence="3" id="KW-1185">Reference proteome</keyword>
<feature type="transmembrane region" description="Helical" evidence="1">
    <location>
        <begin position="204"/>
        <end position="220"/>
    </location>
</feature>
<dbReference type="AlphaFoldDB" id="A0AAQ3VSZ6"/>
<feature type="transmembrane region" description="Helical" evidence="1">
    <location>
        <begin position="364"/>
        <end position="383"/>
    </location>
</feature>
<reference evidence="2" key="2">
    <citation type="submission" date="2024-03" db="EMBL/GenBank/DDBJ databases">
        <title>The Genome Sequence of Enterococcus sp. DIV0242b.</title>
        <authorList>
            <consortium name="The Broad Institute Genomics Platform"/>
            <consortium name="The Broad Institute Microbial Omics Core"/>
            <consortium name="The Broad Institute Genomic Center for Infectious Diseases"/>
            <person name="Earl A."/>
            <person name="Manson A."/>
            <person name="Gilmore M."/>
            <person name="Schwartman J."/>
            <person name="Shea T."/>
            <person name="Abouelleil A."/>
            <person name="Cao P."/>
            <person name="Chapman S."/>
            <person name="Cusick C."/>
            <person name="Young S."/>
            <person name="Neafsey D."/>
            <person name="Nusbaum C."/>
            <person name="Birren B."/>
        </authorList>
    </citation>
    <scope>NUCLEOTIDE SEQUENCE</scope>
    <source>
        <strain evidence="2">9E7_DIV0242</strain>
    </source>
</reference>
<dbReference type="Proteomes" id="UP000195141">
    <property type="component" value="Chromosome"/>
</dbReference>
<evidence type="ECO:0000256" key="1">
    <source>
        <dbReference type="SAM" id="Phobius"/>
    </source>
</evidence>
<evidence type="ECO:0000313" key="2">
    <source>
        <dbReference type="EMBL" id="WYJ89372.1"/>
    </source>
</evidence>
<dbReference type="RefSeq" id="WP_339101979.1">
    <property type="nucleotide sequence ID" value="NZ_CP147247.1"/>
</dbReference>
<feature type="transmembrane region" description="Helical" evidence="1">
    <location>
        <begin position="302"/>
        <end position="319"/>
    </location>
</feature>